<dbReference type="RefSeq" id="WP_184710602.1">
    <property type="nucleotide sequence ID" value="NZ_JACHKZ010000027.1"/>
</dbReference>
<dbReference type="Proteomes" id="UP000562492">
    <property type="component" value="Unassembled WGS sequence"/>
</dbReference>
<accession>A0ABR6RJQ5</accession>
<keyword evidence="2" id="KW-1185">Reference proteome</keyword>
<proteinExistence type="predicted"/>
<comment type="caution">
    <text evidence="1">The sequence shown here is derived from an EMBL/GenBank/DDBJ whole genome shotgun (WGS) entry which is preliminary data.</text>
</comment>
<evidence type="ECO:0000313" key="2">
    <source>
        <dbReference type="Proteomes" id="UP000562492"/>
    </source>
</evidence>
<gene>
    <name evidence="1" type="ORF">HNP33_003429</name>
</gene>
<organism evidence="1 2">
    <name type="scientific">Comamonas odontotermitis</name>
    <dbReference type="NCBI Taxonomy" id="379895"/>
    <lineage>
        <taxon>Bacteria</taxon>
        <taxon>Pseudomonadati</taxon>
        <taxon>Pseudomonadota</taxon>
        <taxon>Betaproteobacteria</taxon>
        <taxon>Burkholderiales</taxon>
        <taxon>Comamonadaceae</taxon>
        <taxon>Comamonas</taxon>
    </lineage>
</organism>
<name>A0ABR6RJQ5_9BURK</name>
<evidence type="ECO:0000313" key="1">
    <source>
        <dbReference type="EMBL" id="MBB6579317.1"/>
    </source>
</evidence>
<protein>
    <submittedName>
        <fullName evidence="1">Uncharacterized protein</fullName>
    </submittedName>
</protein>
<dbReference type="EMBL" id="JACHKZ010000027">
    <property type="protein sequence ID" value="MBB6579317.1"/>
    <property type="molecule type" value="Genomic_DNA"/>
</dbReference>
<reference evidence="1 2" key="1">
    <citation type="submission" date="2020-08" db="EMBL/GenBank/DDBJ databases">
        <title>Functional genomics of gut bacteria from endangered species of beetles.</title>
        <authorList>
            <person name="Carlos-Shanley C."/>
        </authorList>
    </citation>
    <scope>NUCLEOTIDE SEQUENCE [LARGE SCALE GENOMIC DNA]</scope>
    <source>
        <strain evidence="1 2">S00124</strain>
    </source>
</reference>
<sequence length="83" mass="9535">MVMPSECFVRLANARDGLLMQRSAWADRQEFLIAEKLRLEAISIIEDGFRDWAFLAWKSKEQAAGRRYESDASARAAYRQGAH</sequence>